<evidence type="ECO:0000313" key="4">
    <source>
        <dbReference type="Proteomes" id="UP000029714"/>
    </source>
</evidence>
<reference evidence="3" key="3">
    <citation type="submission" date="2018-04" db="EMBL/GenBank/DDBJ databases">
        <authorList>
            <person name="Sheh A."/>
            <person name="Shen Z."/>
            <person name="Mannion A.J."/>
            <person name="Fox J.G."/>
        </authorList>
    </citation>
    <scope>NUCLEOTIDE SEQUENCE</scope>
    <source>
        <strain evidence="3">MIT 97-6194</strain>
    </source>
</reference>
<keyword evidence="4" id="KW-1185">Reference proteome</keyword>
<accession>A0A347VSS0</accession>
<feature type="transmembrane region" description="Helical" evidence="1">
    <location>
        <begin position="65"/>
        <end position="88"/>
    </location>
</feature>
<reference evidence="3 4" key="2">
    <citation type="journal article" date="2016" name="Infect. Immun.">
        <title>Helicobacter saguini, a Novel Helicobacter Isolated from Cotton-Top Tamarins with Ulcerative Colitis, Has Proinflammatory Properties and Induces Typhlocolitis and Dysplasia in Gnotobiotic IL-10-/- Mice.</title>
        <authorList>
            <person name="Shen Z."/>
            <person name="Mannion A."/>
            <person name="Whary M.T."/>
            <person name="Muthupalani S."/>
            <person name="Sheh A."/>
            <person name="Feng Y."/>
            <person name="Gong G."/>
            <person name="Vandamme P."/>
            <person name="Holcombe H.R."/>
            <person name="Paster B.J."/>
            <person name="Fox J.G."/>
        </authorList>
    </citation>
    <scope>NUCLEOTIDE SEQUENCE [LARGE SCALE GENOMIC DNA]</scope>
    <source>
        <strain evidence="3 4">MIT 97-6194</strain>
    </source>
</reference>
<dbReference type="EMBL" id="JRMP02000004">
    <property type="protein sequence ID" value="TLD94954.1"/>
    <property type="molecule type" value="Genomic_DNA"/>
</dbReference>
<keyword evidence="1" id="KW-0812">Transmembrane</keyword>
<dbReference type="STRING" id="1548018.LS64_14415"/>
<dbReference type="EMBL" id="QBIU01000001">
    <property type="protein sequence ID" value="MWV69289.1"/>
    <property type="molecule type" value="Genomic_DNA"/>
</dbReference>
<evidence type="ECO:0000256" key="1">
    <source>
        <dbReference type="SAM" id="Phobius"/>
    </source>
</evidence>
<dbReference type="AlphaFoldDB" id="A0A347VSS0"/>
<evidence type="ECO:0000313" key="5">
    <source>
        <dbReference type="Proteomes" id="UP000477070"/>
    </source>
</evidence>
<dbReference type="Proteomes" id="UP000029714">
    <property type="component" value="Unassembled WGS sequence"/>
</dbReference>
<reference evidence="3 4" key="1">
    <citation type="journal article" date="2014" name="Genome Announc.">
        <title>Draft genome sequences of eight enterohepatic helicobacter species isolated from both laboratory and wild rodents.</title>
        <authorList>
            <person name="Sheh A."/>
            <person name="Shen Z."/>
            <person name="Fox J.G."/>
        </authorList>
    </citation>
    <scope>NUCLEOTIDE SEQUENCE [LARGE SCALE GENOMIC DNA]</scope>
    <source>
        <strain evidence="3 4">MIT 97-6194</strain>
    </source>
</reference>
<gene>
    <name evidence="2" type="ORF">DCO61_04505</name>
    <name evidence="3" type="ORF">LS64_003260</name>
</gene>
<dbReference type="RefSeq" id="WP_034573972.1">
    <property type="nucleotide sequence ID" value="NZ_JRMP02000004.1"/>
</dbReference>
<dbReference type="Proteomes" id="UP000477070">
    <property type="component" value="Unassembled WGS sequence"/>
</dbReference>
<feature type="transmembrane region" description="Helical" evidence="1">
    <location>
        <begin position="20"/>
        <end position="45"/>
    </location>
</feature>
<organism evidence="3 4">
    <name type="scientific">Helicobacter saguini</name>
    <dbReference type="NCBI Taxonomy" id="1548018"/>
    <lineage>
        <taxon>Bacteria</taxon>
        <taxon>Pseudomonadati</taxon>
        <taxon>Campylobacterota</taxon>
        <taxon>Epsilonproteobacteria</taxon>
        <taxon>Campylobacterales</taxon>
        <taxon>Helicobacteraceae</taxon>
        <taxon>Helicobacter</taxon>
    </lineage>
</organism>
<name>A0A347VSS0_9HELI</name>
<keyword evidence="1" id="KW-0472">Membrane</keyword>
<keyword evidence="1" id="KW-1133">Transmembrane helix</keyword>
<comment type="caution">
    <text evidence="3">The sequence shown here is derived from an EMBL/GenBank/DDBJ whole genome shotgun (WGS) entry which is preliminary data.</text>
</comment>
<evidence type="ECO:0000313" key="3">
    <source>
        <dbReference type="EMBL" id="TLD94954.1"/>
    </source>
</evidence>
<protein>
    <submittedName>
        <fullName evidence="3">Uncharacterized protein</fullName>
    </submittedName>
</protein>
<evidence type="ECO:0000313" key="2">
    <source>
        <dbReference type="EMBL" id="MWV69289.1"/>
    </source>
</evidence>
<sequence length="208" mass="24983">MQKIIYEFKYTQQKGFLAKILNIFQICFQAILLFLLIYVYIMKIISIDSINILINEIYTMKLLDILYYVIVYIFGILIILFLFNGVFLRRKNAIYLYENGMKIKSANCFLPFFITRFYPYGSFSFVMERLSLSQGLFFISLVRVRVCDDINSEYKLLDFTHSRAYFFIFNDIEQCEKLIKILREKSIKALENNKLVQHIDEKIRYKNN</sequence>
<proteinExistence type="predicted"/>
<reference evidence="2 5" key="4">
    <citation type="submission" date="2019-12" db="EMBL/GenBank/DDBJ databases">
        <title>Multi-Generational Helicobacter saguini Isolates.</title>
        <authorList>
            <person name="Mannion A."/>
            <person name="Shen Z."/>
            <person name="Fox J.G."/>
        </authorList>
    </citation>
    <scope>NUCLEOTIDE SEQUENCE [LARGE SCALE GENOMIC DNA]</scope>
    <source>
        <strain evidence="2">16-048</strain>
        <strain evidence="5">16-048 (F4)</strain>
    </source>
</reference>